<dbReference type="EMBL" id="JAPHNI010000985">
    <property type="protein sequence ID" value="KAJ8107186.1"/>
    <property type="molecule type" value="Genomic_DNA"/>
</dbReference>
<comment type="caution">
    <text evidence="1">The sequence shown here is derived from an EMBL/GenBank/DDBJ whole genome shotgun (WGS) entry which is preliminary data.</text>
</comment>
<evidence type="ECO:0000313" key="1">
    <source>
        <dbReference type="EMBL" id="KAJ8107186.1"/>
    </source>
</evidence>
<accession>A0ACC2HW54</accession>
<sequence>MNCLCHLLVLNLSSRPQQDFKRTWFCINLISHISPLPSVALVRESANCGRIAMSTQENMPTGGHPVASYASESDLACSDGPDTLYSNDQEVNSTESHSDLPPASFSGPLRNRVRVDTLLAAAKNNGEDQHANTCAIDGVELAATDGDQIVPAKHSVEDGYLLEFAHLYDALWFQSDEPTGVDHIAALDTTGQDHVKHDQPITLLDDYIPSSPADRYPLVWFGIDPNPFSNEIAAANTTNIAAGGEPANVLDPTPALYPRQPSPGLHDGLALYRGRSWTPRSPTSYLYNDVTRIQRRSGDDGGRRGRDHRRDGSSFSAKGPQAYYLSLSNTGTTYPGFDGAPLTVTAVPLNHRSSSRIANAGSHLDSRASINDPAFNPDHPFLPRIQNGRTWVVVLRDHAVELLVISFCVFLATWVLESGF</sequence>
<keyword evidence="2" id="KW-1185">Reference proteome</keyword>
<dbReference type="Proteomes" id="UP001153331">
    <property type="component" value="Unassembled WGS sequence"/>
</dbReference>
<evidence type="ECO:0000313" key="2">
    <source>
        <dbReference type="Proteomes" id="UP001153331"/>
    </source>
</evidence>
<organism evidence="1 2">
    <name type="scientific">Boeremia exigua</name>
    <dbReference type="NCBI Taxonomy" id="749465"/>
    <lineage>
        <taxon>Eukaryota</taxon>
        <taxon>Fungi</taxon>
        <taxon>Dikarya</taxon>
        <taxon>Ascomycota</taxon>
        <taxon>Pezizomycotina</taxon>
        <taxon>Dothideomycetes</taxon>
        <taxon>Pleosporomycetidae</taxon>
        <taxon>Pleosporales</taxon>
        <taxon>Pleosporineae</taxon>
        <taxon>Didymellaceae</taxon>
        <taxon>Boeremia</taxon>
    </lineage>
</organism>
<name>A0ACC2HW54_9PLEO</name>
<protein>
    <submittedName>
        <fullName evidence="1">Uncharacterized protein</fullName>
    </submittedName>
</protein>
<gene>
    <name evidence="1" type="ORF">OPT61_g9039</name>
</gene>
<reference evidence="1" key="1">
    <citation type="submission" date="2022-11" db="EMBL/GenBank/DDBJ databases">
        <title>Genome Sequence of Boeremia exigua.</title>
        <authorList>
            <person name="Buettner E."/>
        </authorList>
    </citation>
    <scope>NUCLEOTIDE SEQUENCE</scope>
    <source>
        <strain evidence="1">CU02</strain>
    </source>
</reference>
<proteinExistence type="predicted"/>